<comment type="caution">
    <text evidence="1">The sequence shown here is derived from an EMBL/GenBank/DDBJ whole genome shotgun (WGS) entry which is preliminary data.</text>
</comment>
<dbReference type="Proteomes" id="UP000693970">
    <property type="component" value="Unassembled WGS sequence"/>
</dbReference>
<dbReference type="EMBL" id="JAGRRH010000003">
    <property type="protein sequence ID" value="KAG7372571.1"/>
    <property type="molecule type" value="Genomic_DNA"/>
</dbReference>
<evidence type="ECO:0000313" key="2">
    <source>
        <dbReference type="Proteomes" id="UP000693970"/>
    </source>
</evidence>
<name>A0A9K3M5Q0_9STRA</name>
<evidence type="ECO:0000313" key="1">
    <source>
        <dbReference type="EMBL" id="KAG7372571.1"/>
    </source>
</evidence>
<accession>A0A9K3M5Q0</accession>
<dbReference type="AlphaFoldDB" id="A0A9K3M5Q0"/>
<gene>
    <name evidence="1" type="ORF">IV203_018714</name>
</gene>
<organism evidence="1 2">
    <name type="scientific">Nitzschia inconspicua</name>
    <dbReference type="NCBI Taxonomy" id="303405"/>
    <lineage>
        <taxon>Eukaryota</taxon>
        <taxon>Sar</taxon>
        <taxon>Stramenopiles</taxon>
        <taxon>Ochrophyta</taxon>
        <taxon>Bacillariophyta</taxon>
        <taxon>Bacillariophyceae</taxon>
        <taxon>Bacillariophycidae</taxon>
        <taxon>Bacillariales</taxon>
        <taxon>Bacillariaceae</taxon>
        <taxon>Nitzschia</taxon>
    </lineage>
</organism>
<dbReference type="OrthoDB" id="48984at2759"/>
<reference evidence="1" key="1">
    <citation type="journal article" date="2021" name="Sci. Rep.">
        <title>Diploid genomic architecture of Nitzschia inconspicua, an elite biomass production diatom.</title>
        <authorList>
            <person name="Oliver A."/>
            <person name="Podell S."/>
            <person name="Pinowska A."/>
            <person name="Traller J.C."/>
            <person name="Smith S.R."/>
            <person name="McClure R."/>
            <person name="Beliaev A."/>
            <person name="Bohutskyi P."/>
            <person name="Hill E.A."/>
            <person name="Rabines A."/>
            <person name="Zheng H."/>
            <person name="Allen L.Z."/>
            <person name="Kuo A."/>
            <person name="Grigoriev I.V."/>
            <person name="Allen A.E."/>
            <person name="Hazlebeck D."/>
            <person name="Allen E.E."/>
        </authorList>
    </citation>
    <scope>NUCLEOTIDE SEQUENCE</scope>
    <source>
        <strain evidence="1">Hildebrandi</strain>
    </source>
</reference>
<sequence length="345" mass="38759">MEQGKSLSKNLLYTPLEAYFQHDADVASSVTTTTMIKESSAKTVSSSQHQQRQQTTVVVHPSQYLNQMPSVPKSLHESSLASFLQSISQDYHWNRATPHDPKNNASRPLSVKDVDDRIKQRAVTLVSGGINASIAIHKRPKTTKKRRRQQSWEQVEGNCKKWTDQYSNDEAVNDNITFLRTMNTSWNEYIWDVLNIPISIDDLDDNKNIQRIQQRLNSYLMMASSDLELVGAHVKIASCDSHKSWTGRLGVLVGETTNTYRMAGLATTWTKNAKSKKEENMDHPSSHAKGMSITVLVIPKQGTSLMLLLPIIPTDDRKQTPPEGSDDGDMLIPLSESTVCIRLKP</sequence>
<protein>
    <submittedName>
        <fullName evidence="1">Uncharacterized protein</fullName>
    </submittedName>
</protein>
<reference evidence="1" key="2">
    <citation type="submission" date="2021-04" db="EMBL/GenBank/DDBJ databases">
        <authorList>
            <person name="Podell S."/>
        </authorList>
    </citation>
    <scope>NUCLEOTIDE SEQUENCE</scope>
    <source>
        <strain evidence="1">Hildebrandi</strain>
    </source>
</reference>
<keyword evidence="2" id="KW-1185">Reference proteome</keyword>
<proteinExistence type="predicted"/>